<evidence type="ECO:0000313" key="8">
    <source>
        <dbReference type="EMBL" id="PNW71165.1"/>
    </source>
</evidence>
<dbReference type="RefSeq" id="XP_042915280.1">
    <property type="nucleotide sequence ID" value="XM_043071797.1"/>
</dbReference>
<dbReference type="PROSITE" id="PS50011">
    <property type="entry name" value="PROTEIN_KINASE_DOM"/>
    <property type="match status" value="1"/>
</dbReference>
<dbReference type="SUPFAM" id="SSF56112">
    <property type="entry name" value="Protein kinase-like (PK-like)"/>
    <property type="match status" value="1"/>
</dbReference>
<dbReference type="GeneID" id="5724873"/>
<dbReference type="InterPro" id="IPR011009">
    <property type="entry name" value="Kinase-like_dom_sf"/>
</dbReference>
<dbReference type="Gramene" id="PNW71165">
    <property type="protein sequence ID" value="PNW71165"/>
    <property type="gene ID" value="CHLRE_16g694950v5"/>
</dbReference>
<dbReference type="EMBL" id="CM008977">
    <property type="protein sequence ID" value="PNW71165.1"/>
    <property type="molecule type" value="Genomic_DNA"/>
</dbReference>
<keyword evidence="9" id="KW-1185">Reference proteome</keyword>
<name>A0A2K3CSC4_CHLRE</name>
<keyword evidence="6" id="KW-0175">Coiled coil</keyword>
<gene>
    <name evidence="8" type="ORF">CHLRE_16g694950v5</name>
</gene>
<feature type="coiled-coil region" evidence="6">
    <location>
        <begin position="9"/>
        <end position="63"/>
    </location>
</feature>
<dbReference type="OMA" id="CTPRANI"/>
<evidence type="ECO:0000313" key="9">
    <source>
        <dbReference type="Proteomes" id="UP000006906"/>
    </source>
</evidence>
<dbReference type="GO" id="GO:0004672">
    <property type="term" value="F:protein kinase activity"/>
    <property type="evidence" value="ECO:0007669"/>
    <property type="project" value="InterPro"/>
</dbReference>
<dbReference type="PANTHER" id="PTHR48016:SF47">
    <property type="entry name" value="PROTEIN KINASE DOMAIN-CONTAINING PROTEIN"/>
    <property type="match status" value="1"/>
</dbReference>
<accession>A0A2K3CSC4</accession>
<keyword evidence="2" id="KW-0808">Transferase</keyword>
<feature type="domain" description="Protein kinase" evidence="7">
    <location>
        <begin position="150"/>
        <end position="410"/>
    </location>
</feature>
<dbReference type="Proteomes" id="UP000006906">
    <property type="component" value="Chromosome 16"/>
</dbReference>
<evidence type="ECO:0000256" key="5">
    <source>
        <dbReference type="ARBA" id="ARBA00022840"/>
    </source>
</evidence>
<keyword evidence="4" id="KW-0418">Kinase</keyword>
<evidence type="ECO:0000256" key="3">
    <source>
        <dbReference type="ARBA" id="ARBA00022741"/>
    </source>
</evidence>
<dbReference type="Gene3D" id="1.10.510.10">
    <property type="entry name" value="Transferase(Phosphotransferase) domain 1"/>
    <property type="match status" value="1"/>
</dbReference>
<dbReference type="InterPro" id="IPR000719">
    <property type="entry name" value="Prot_kinase_dom"/>
</dbReference>
<protein>
    <recommendedName>
        <fullName evidence="7">Protein kinase domain-containing protein</fullName>
    </recommendedName>
</protein>
<dbReference type="STRING" id="3055.A0A2K3CSC4"/>
<dbReference type="InterPro" id="IPR008271">
    <property type="entry name" value="Ser/Thr_kinase_AS"/>
</dbReference>
<dbReference type="OrthoDB" id="4062651at2759"/>
<dbReference type="PaxDb" id="3055-EDO98753"/>
<keyword evidence="5" id="KW-0067">ATP-binding</keyword>
<evidence type="ECO:0000256" key="6">
    <source>
        <dbReference type="SAM" id="Coils"/>
    </source>
</evidence>
<dbReference type="AlphaFoldDB" id="A0A2K3CSC4"/>
<dbReference type="PANTHER" id="PTHR48016">
    <property type="entry name" value="MAP KINASE KINASE KINASE SSK2-RELATED-RELATED"/>
    <property type="match status" value="1"/>
</dbReference>
<dbReference type="InParanoid" id="A0A2K3CSC4"/>
<dbReference type="ExpressionAtlas" id="A0A2K3CSC4">
    <property type="expression patterns" value="baseline"/>
</dbReference>
<keyword evidence="3" id="KW-0547">Nucleotide-binding</keyword>
<dbReference type="InterPro" id="IPR050538">
    <property type="entry name" value="MAP_kinase_kinase_kinase"/>
</dbReference>
<evidence type="ECO:0000256" key="4">
    <source>
        <dbReference type="ARBA" id="ARBA00022777"/>
    </source>
</evidence>
<proteinExistence type="inferred from homology"/>
<comment type="similarity">
    <text evidence="1">Belongs to the protein kinase superfamily. STE Ser/Thr protein kinase family. MAP kinase kinase kinase subfamily.</text>
</comment>
<reference evidence="8 9" key="1">
    <citation type="journal article" date="2007" name="Science">
        <title>The Chlamydomonas genome reveals the evolution of key animal and plant functions.</title>
        <authorList>
            <person name="Merchant S.S."/>
            <person name="Prochnik S.E."/>
            <person name="Vallon O."/>
            <person name="Harris E.H."/>
            <person name="Karpowicz S.J."/>
            <person name="Witman G.B."/>
            <person name="Terry A."/>
            <person name="Salamov A."/>
            <person name="Fritz-Laylin L.K."/>
            <person name="Marechal-Drouard L."/>
            <person name="Marshall W.F."/>
            <person name="Qu L.H."/>
            <person name="Nelson D.R."/>
            <person name="Sanderfoot A.A."/>
            <person name="Spalding M.H."/>
            <person name="Kapitonov V.V."/>
            <person name="Ren Q."/>
            <person name="Ferris P."/>
            <person name="Lindquist E."/>
            <person name="Shapiro H."/>
            <person name="Lucas S.M."/>
            <person name="Grimwood J."/>
            <person name="Schmutz J."/>
            <person name="Cardol P."/>
            <person name="Cerutti H."/>
            <person name="Chanfreau G."/>
            <person name="Chen C.L."/>
            <person name="Cognat V."/>
            <person name="Croft M.T."/>
            <person name="Dent R."/>
            <person name="Dutcher S."/>
            <person name="Fernandez E."/>
            <person name="Fukuzawa H."/>
            <person name="Gonzalez-Ballester D."/>
            <person name="Gonzalez-Halphen D."/>
            <person name="Hallmann A."/>
            <person name="Hanikenne M."/>
            <person name="Hippler M."/>
            <person name="Inwood W."/>
            <person name="Jabbari K."/>
            <person name="Kalanon M."/>
            <person name="Kuras R."/>
            <person name="Lefebvre P.A."/>
            <person name="Lemaire S.D."/>
            <person name="Lobanov A.V."/>
            <person name="Lohr M."/>
            <person name="Manuell A."/>
            <person name="Meier I."/>
            <person name="Mets L."/>
            <person name="Mittag M."/>
            <person name="Mittelmeier T."/>
            <person name="Moroney J.V."/>
            <person name="Moseley J."/>
            <person name="Napoli C."/>
            <person name="Nedelcu A.M."/>
            <person name="Niyogi K."/>
            <person name="Novoselov S.V."/>
            <person name="Paulsen I.T."/>
            <person name="Pazour G."/>
            <person name="Purton S."/>
            <person name="Ral J.P."/>
            <person name="Riano-Pachon D.M."/>
            <person name="Riekhof W."/>
            <person name="Rymarquis L."/>
            <person name="Schroda M."/>
            <person name="Stern D."/>
            <person name="Umen J."/>
            <person name="Willows R."/>
            <person name="Wilson N."/>
            <person name="Zimmer S.L."/>
            <person name="Allmer J."/>
            <person name="Balk J."/>
            <person name="Bisova K."/>
            <person name="Chen C.J."/>
            <person name="Elias M."/>
            <person name="Gendler K."/>
            <person name="Hauser C."/>
            <person name="Lamb M.R."/>
            <person name="Ledford H."/>
            <person name="Long J.C."/>
            <person name="Minagawa J."/>
            <person name="Page M.D."/>
            <person name="Pan J."/>
            <person name="Pootakham W."/>
            <person name="Roje S."/>
            <person name="Rose A."/>
            <person name="Stahlberg E."/>
            <person name="Terauchi A.M."/>
            <person name="Yang P."/>
            <person name="Ball S."/>
            <person name="Bowler C."/>
            <person name="Dieckmann C.L."/>
            <person name="Gladyshev V.N."/>
            <person name="Green P."/>
            <person name="Jorgensen R."/>
            <person name="Mayfield S."/>
            <person name="Mueller-Roeber B."/>
            <person name="Rajamani S."/>
            <person name="Sayre R.T."/>
            <person name="Brokstein P."/>
            <person name="Dubchak I."/>
            <person name="Goodstein D."/>
            <person name="Hornick L."/>
            <person name="Huang Y.W."/>
            <person name="Jhaveri J."/>
            <person name="Luo Y."/>
            <person name="Martinez D."/>
            <person name="Ngau W.C."/>
            <person name="Otillar B."/>
            <person name="Poliakov A."/>
            <person name="Porter A."/>
            <person name="Szajkowski L."/>
            <person name="Werner G."/>
            <person name="Zhou K."/>
            <person name="Grigoriev I.V."/>
            <person name="Rokhsar D.S."/>
            <person name="Grossman A.R."/>
        </authorList>
    </citation>
    <scope>NUCLEOTIDE SEQUENCE [LARGE SCALE GENOMIC DNA]</scope>
    <source>
        <strain evidence="9">CC-503</strain>
    </source>
</reference>
<sequence length="410" mass="44256">MADPINRRLKSLDAEVKDRETELKAAEEKLSNNPSNTSLLAERNRLVEDIADLKARRSKLEDRLSGPGPQDYLQRLRGLLEEAHIDRPNEAILQLIVRRLSSRLLAASTKEAARDLYEDAKLMPGPSTEALLKEQAGLTVGGPAFPDASSSLLVAMGTGSCPCVLKMLLPPLLTNVDSAAAASGEASNSAATPNCAAGGPEAAACRALCHGKPATVPLVDAKVITFTLGKEHASTHGRCPGVYAAIQMQYYISTVARLPPAYLQEIPAMMERMVEALEWIHRKGFVHMDVKADNIFVDAAGRWWLGDFGSAVPKGSAITSTTRWFAPPAAAKAAATAVPEYDWHMLAVALVIEVLRRVGLGHKWQEMLVEGSCTPRANILATLEHLRQHSKVDEALLASLSDLVDRPKVS</sequence>
<dbReference type="GO" id="GO:0005524">
    <property type="term" value="F:ATP binding"/>
    <property type="evidence" value="ECO:0007669"/>
    <property type="project" value="UniProtKB-KW"/>
</dbReference>
<dbReference type="Pfam" id="PF00069">
    <property type="entry name" value="Pkinase"/>
    <property type="match status" value="1"/>
</dbReference>
<evidence type="ECO:0000256" key="1">
    <source>
        <dbReference type="ARBA" id="ARBA00006529"/>
    </source>
</evidence>
<dbReference type="PROSITE" id="PS00108">
    <property type="entry name" value="PROTEIN_KINASE_ST"/>
    <property type="match status" value="1"/>
</dbReference>
<dbReference type="KEGG" id="cre:CHLRE_16g694950v5"/>
<evidence type="ECO:0000256" key="2">
    <source>
        <dbReference type="ARBA" id="ARBA00022679"/>
    </source>
</evidence>
<dbReference type="GO" id="GO:0000165">
    <property type="term" value="P:MAPK cascade"/>
    <property type="evidence" value="ECO:0000318"/>
    <property type="project" value="GO_Central"/>
</dbReference>
<organism evidence="8 9">
    <name type="scientific">Chlamydomonas reinhardtii</name>
    <name type="common">Chlamydomonas smithii</name>
    <dbReference type="NCBI Taxonomy" id="3055"/>
    <lineage>
        <taxon>Eukaryota</taxon>
        <taxon>Viridiplantae</taxon>
        <taxon>Chlorophyta</taxon>
        <taxon>core chlorophytes</taxon>
        <taxon>Chlorophyceae</taxon>
        <taxon>CS clade</taxon>
        <taxon>Chlamydomonadales</taxon>
        <taxon>Chlamydomonadaceae</taxon>
        <taxon>Chlamydomonas</taxon>
    </lineage>
</organism>
<evidence type="ECO:0000259" key="7">
    <source>
        <dbReference type="PROSITE" id="PS50011"/>
    </source>
</evidence>